<name>A0A926UPP2_9CYAN</name>
<reference evidence="3" key="2">
    <citation type="submission" date="2020-08" db="EMBL/GenBank/DDBJ databases">
        <authorList>
            <person name="Chen M."/>
            <person name="Teng W."/>
            <person name="Zhao L."/>
            <person name="Hu C."/>
            <person name="Zhou Y."/>
            <person name="Han B."/>
            <person name="Song L."/>
            <person name="Shu W."/>
        </authorList>
    </citation>
    <scope>NUCLEOTIDE SEQUENCE</scope>
    <source>
        <strain evidence="3">FACHB-1277</strain>
    </source>
</reference>
<evidence type="ECO:0000313" key="3">
    <source>
        <dbReference type="EMBL" id="MBD2148905.1"/>
    </source>
</evidence>
<dbReference type="InterPro" id="IPR036869">
    <property type="entry name" value="J_dom_sf"/>
</dbReference>
<dbReference type="SUPFAM" id="SSF46565">
    <property type="entry name" value="Chaperone J-domain"/>
    <property type="match status" value="1"/>
</dbReference>
<dbReference type="AlphaFoldDB" id="A0A926UPP2"/>
<feature type="coiled-coil region" evidence="1">
    <location>
        <begin position="20"/>
        <end position="54"/>
    </location>
</feature>
<keyword evidence="4" id="KW-1185">Reference proteome</keyword>
<dbReference type="EMBL" id="JACJPY010000004">
    <property type="protein sequence ID" value="MBD2148905.1"/>
    <property type="molecule type" value="Genomic_DNA"/>
</dbReference>
<feature type="coiled-coil region" evidence="1">
    <location>
        <begin position="230"/>
        <end position="268"/>
    </location>
</feature>
<evidence type="ECO:0000256" key="1">
    <source>
        <dbReference type="SAM" id="Coils"/>
    </source>
</evidence>
<sequence>MARKPKTKTSAVPTDSNLGLSDLRLRLNFLEKENEKLLKQIETNRKKLDQFNESIQELGVQIAERLAPFRQKMVELDQEIHEVFQEILDGRKLGKKTRKDITTVYYNLQMQGLISMKKLPFDFKVMNDDDDPDAFDGENVGDGQWQGRSPDQFPEELNKPNREEQKKIRQLFLRLADRFHPDKVTDETEKAFRTEIMKEINMAYQNADLATLLAIEKQQELELLIDHDSSDDLTRHCAKVESENNFLKNQLEEVKRKLKLTKKSQQGEITATFQKISKYGGDPIADALLEVEVQVGAMEEIHKFVRDFRDRRMTIKDFLKGPQSLQPVEMTEEELMMEFLSQFR</sequence>
<organism evidence="3 4">
    <name type="scientific">Pseudanabaena cinerea FACHB-1277</name>
    <dbReference type="NCBI Taxonomy" id="2949581"/>
    <lineage>
        <taxon>Bacteria</taxon>
        <taxon>Bacillati</taxon>
        <taxon>Cyanobacteriota</taxon>
        <taxon>Cyanophyceae</taxon>
        <taxon>Pseudanabaenales</taxon>
        <taxon>Pseudanabaenaceae</taxon>
        <taxon>Pseudanabaena</taxon>
        <taxon>Pseudanabaena cinerea</taxon>
    </lineage>
</organism>
<keyword evidence="1" id="KW-0175">Coiled coil</keyword>
<dbReference type="Gene3D" id="1.10.287.110">
    <property type="entry name" value="DnaJ domain"/>
    <property type="match status" value="1"/>
</dbReference>
<gene>
    <name evidence="3" type="ORF">H6F44_02000</name>
</gene>
<dbReference type="Proteomes" id="UP000631421">
    <property type="component" value="Unassembled WGS sequence"/>
</dbReference>
<evidence type="ECO:0000256" key="2">
    <source>
        <dbReference type="SAM" id="MobiDB-lite"/>
    </source>
</evidence>
<comment type="caution">
    <text evidence="3">The sequence shown here is derived from an EMBL/GenBank/DDBJ whole genome shotgun (WGS) entry which is preliminary data.</text>
</comment>
<dbReference type="CDD" id="cd06257">
    <property type="entry name" value="DnaJ"/>
    <property type="match status" value="1"/>
</dbReference>
<reference evidence="3" key="1">
    <citation type="journal article" date="2015" name="ISME J.">
        <title>Draft Genome Sequence of Streptomyces incarnatus NRRL8089, which Produces the Nucleoside Antibiotic Sinefungin.</title>
        <authorList>
            <person name="Oshima K."/>
            <person name="Hattori M."/>
            <person name="Shimizu H."/>
            <person name="Fukuda K."/>
            <person name="Nemoto M."/>
            <person name="Inagaki K."/>
            <person name="Tamura T."/>
        </authorList>
    </citation>
    <scope>NUCLEOTIDE SEQUENCE</scope>
    <source>
        <strain evidence="3">FACHB-1277</strain>
    </source>
</reference>
<evidence type="ECO:0000313" key="4">
    <source>
        <dbReference type="Proteomes" id="UP000631421"/>
    </source>
</evidence>
<protein>
    <submittedName>
        <fullName evidence="3">Molecular chaperone DnaJ</fullName>
    </submittedName>
</protein>
<dbReference type="RefSeq" id="WP_190349248.1">
    <property type="nucleotide sequence ID" value="NZ_JACJPY010000004.1"/>
</dbReference>
<accession>A0A926UPP2</accession>
<dbReference type="InterPro" id="IPR001623">
    <property type="entry name" value="DnaJ_domain"/>
</dbReference>
<feature type="region of interest" description="Disordered" evidence="2">
    <location>
        <begin position="130"/>
        <end position="161"/>
    </location>
</feature>
<proteinExistence type="predicted"/>